<gene>
    <name evidence="1" type="ORF">HMPREF9350_03774</name>
</gene>
<protein>
    <submittedName>
        <fullName evidence="1">Uncharacterized protein</fullName>
    </submittedName>
</protein>
<name>A0AAN3M824_ECOLX</name>
<dbReference type="Proteomes" id="UP000005056">
    <property type="component" value="Unassembled WGS sequence"/>
</dbReference>
<evidence type="ECO:0000313" key="1">
    <source>
        <dbReference type="EMBL" id="EFU34304.1"/>
    </source>
</evidence>
<dbReference type="AlphaFoldDB" id="A0AAN3M824"/>
<proteinExistence type="predicted"/>
<dbReference type="EMBL" id="ADWQ01000018">
    <property type="protein sequence ID" value="EFU34304.1"/>
    <property type="molecule type" value="Genomic_DNA"/>
</dbReference>
<sequence>MGCEVPQKRSIRLGESELNGMIIQFADAFHVIGKLQAVEVGEVAAVDVMPRVVAVKNSLEGKHHIVGIHFTSGSKPVGFLKRNIATQVEAIGRAVVEYFPAFGKFRHQAIGIGIDIQQSIIKLGGKGIDN</sequence>
<evidence type="ECO:0000313" key="2">
    <source>
        <dbReference type="Proteomes" id="UP000005056"/>
    </source>
</evidence>
<organism evidence="1 2">
    <name type="scientific">Escherichia coli MS 85-1</name>
    <dbReference type="NCBI Taxonomy" id="679202"/>
    <lineage>
        <taxon>Bacteria</taxon>
        <taxon>Pseudomonadati</taxon>
        <taxon>Pseudomonadota</taxon>
        <taxon>Gammaproteobacteria</taxon>
        <taxon>Enterobacterales</taxon>
        <taxon>Enterobacteriaceae</taxon>
        <taxon>Escherichia</taxon>
    </lineage>
</organism>
<accession>A0AAN3M824</accession>
<comment type="caution">
    <text evidence="1">The sequence shown here is derived from an EMBL/GenBank/DDBJ whole genome shotgun (WGS) entry which is preliminary data.</text>
</comment>
<reference evidence="1 2" key="1">
    <citation type="submission" date="2010-09" db="EMBL/GenBank/DDBJ databases">
        <authorList>
            <person name="Weinstock G."/>
            <person name="Sodergren E."/>
            <person name="Clifton S."/>
            <person name="Fulton L."/>
            <person name="Fulton B."/>
            <person name="Courtney L."/>
            <person name="Fronick C."/>
            <person name="Harrison M."/>
            <person name="Strong C."/>
            <person name="Farmer C."/>
            <person name="Delahaunty K."/>
            <person name="Markovic C."/>
            <person name="Hall O."/>
            <person name="Minx P."/>
            <person name="Tomlinson C."/>
            <person name="Mitreva M."/>
            <person name="Hou S."/>
            <person name="Chen J."/>
            <person name="Wollam A."/>
            <person name="Pepin K.H."/>
            <person name="Johnson M."/>
            <person name="Bhonagiri V."/>
            <person name="Zhang X."/>
            <person name="Suruliraj S."/>
            <person name="Warren W."/>
            <person name="Chinwalla A."/>
            <person name="Mardis E.R."/>
            <person name="Wilson R.K."/>
        </authorList>
    </citation>
    <scope>NUCLEOTIDE SEQUENCE [LARGE SCALE GENOMIC DNA]</scope>
    <source>
        <strain evidence="1 2">MS 85-1</strain>
    </source>
</reference>